<evidence type="ECO:0000256" key="2">
    <source>
        <dbReference type="SAM" id="MobiDB-lite"/>
    </source>
</evidence>
<organism evidence="4 5">
    <name type="scientific">Faecalicatena faecalis</name>
    <dbReference type="NCBI Taxonomy" id="2726362"/>
    <lineage>
        <taxon>Bacteria</taxon>
        <taxon>Bacillati</taxon>
        <taxon>Bacillota</taxon>
        <taxon>Clostridia</taxon>
        <taxon>Lachnospirales</taxon>
        <taxon>Lachnospiraceae</taxon>
        <taxon>Faecalicatena</taxon>
    </lineage>
</organism>
<dbReference type="Pfam" id="PF03787">
    <property type="entry name" value="RAMPs"/>
    <property type="match status" value="1"/>
</dbReference>
<evidence type="ECO:0000313" key="5">
    <source>
        <dbReference type="Proteomes" id="UP000723714"/>
    </source>
</evidence>
<dbReference type="Proteomes" id="UP000723714">
    <property type="component" value="Unassembled WGS sequence"/>
</dbReference>
<keyword evidence="1" id="KW-0051">Antiviral defense</keyword>
<evidence type="ECO:0000256" key="1">
    <source>
        <dbReference type="ARBA" id="ARBA00023118"/>
    </source>
</evidence>
<protein>
    <recommendedName>
        <fullName evidence="3">CRISPR type III-associated protein domain-containing protein</fullName>
    </recommendedName>
</protein>
<name>A0ABS6DB79_9FIRM</name>
<reference evidence="4 5" key="1">
    <citation type="submission" date="2021-06" db="EMBL/GenBank/DDBJ databases">
        <title>Faecalicatena sp. nov. isolated from porcine feces.</title>
        <authorList>
            <person name="Oh B.S."/>
            <person name="Lee J.H."/>
        </authorList>
    </citation>
    <scope>NUCLEOTIDE SEQUENCE [LARGE SCALE GENOMIC DNA]</scope>
    <source>
        <strain evidence="4 5">AGMB00832</strain>
    </source>
</reference>
<dbReference type="EMBL" id="JABACJ020000046">
    <property type="protein sequence ID" value="MBU3878744.1"/>
    <property type="molecule type" value="Genomic_DNA"/>
</dbReference>
<comment type="caution">
    <text evidence="4">The sequence shown here is derived from an EMBL/GenBank/DDBJ whole genome shotgun (WGS) entry which is preliminary data.</text>
</comment>
<dbReference type="PANTHER" id="PTHR35579:SF3">
    <property type="entry name" value="CRISPR SYSTEM CMS ENDORIBONUCLEASE CSM3"/>
    <property type="match status" value="1"/>
</dbReference>
<evidence type="ECO:0000259" key="3">
    <source>
        <dbReference type="Pfam" id="PF03787"/>
    </source>
</evidence>
<dbReference type="PANTHER" id="PTHR35579">
    <property type="entry name" value="CRISPR SYSTEM CMS ENDORIBONUCLEASE CSM3"/>
    <property type="match status" value="1"/>
</dbReference>
<feature type="domain" description="CRISPR type III-associated protein" evidence="3">
    <location>
        <begin position="7"/>
        <end position="209"/>
    </location>
</feature>
<sequence length="719" mass="81642">MERWVLKIKLESSLCTATGEDAPGITNIMTATEDGIPYIPAKRIKGCLLESGKEMRDNGLIGADVLEGIFGRKGARTGEGICIGDAHISLIPRYLFDAQEEDSQEDTQKKDSIIENYEHFQSEVHKRPEMEKAYLEEFFTRQRTRTAIDADTGTAEDHSLRTMQVVPKGIEFVSYIEGDLSRKEKEALENCVKGLRHMGMGITRGFGEVRCTLETAKTEKLERKEISGCTKASEEALQSYGEEEEVELSYEIKLDSPIALDGNEDCLPAGPVLGALAGMYIRKFSLGSDAHKDQNFSRIFLHDGVQFGYGFLKRNGQVYWPCPKAIAEEKENRGKWFQIAEGNENRRRREISGQVYWKNHELHTISARRELHFHHARPLDRGIAHALNDRAEDTSVDTGQFFQYTALSKGQVYAGTWLGKAGDLKRLAACQKENDYQMKLGRSKTAEYGRCTFEITGVSPKNNKQESVCQGKKWLLWLLTPMVSRDRETGEYTLAEKAFKEQLEEILGCKVQGLKMAAGGYTTHSGYNSRWRMPLVSCPAIAAGSTFILETDQEVYQHQIESIRWGELTGRGYGQVAVRPFDNKEVGEIVRDSEEENTEKNQGAESHEEERNKAILHDILSNQSKRLEDRKAILDRVDIIGKDELPPSSAISMLSRLLRSYEKDKDFYQKIVNEVGNIHDEEKKKRILKIIGHCKNKSYDFTKRYLENAKWKARGRDES</sequence>
<keyword evidence="5" id="KW-1185">Reference proteome</keyword>
<dbReference type="RefSeq" id="WP_216245657.1">
    <property type="nucleotide sequence ID" value="NZ_JABACJ020000046.1"/>
</dbReference>
<feature type="region of interest" description="Disordered" evidence="2">
    <location>
        <begin position="587"/>
        <end position="611"/>
    </location>
</feature>
<dbReference type="InterPro" id="IPR052216">
    <property type="entry name" value="CRISPR_Csm3_endoribonuclease"/>
</dbReference>
<gene>
    <name evidence="4" type="ORF">HGO97_023390</name>
</gene>
<proteinExistence type="predicted"/>
<accession>A0ABS6DB79</accession>
<dbReference type="InterPro" id="IPR005537">
    <property type="entry name" value="RAMP_III_fam"/>
</dbReference>
<evidence type="ECO:0000313" key="4">
    <source>
        <dbReference type="EMBL" id="MBU3878744.1"/>
    </source>
</evidence>